<evidence type="ECO:0000313" key="1">
    <source>
        <dbReference type="EMBL" id="MFD0851269.1"/>
    </source>
</evidence>
<dbReference type="Proteomes" id="UP001597083">
    <property type="component" value="Unassembled WGS sequence"/>
</dbReference>
<accession>A0ABW3CCA6</accession>
<organism evidence="1 2">
    <name type="scientific">Actinomadura adrarensis</name>
    <dbReference type="NCBI Taxonomy" id="1819600"/>
    <lineage>
        <taxon>Bacteria</taxon>
        <taxon>Bacillati</taxon>
        <taxon>Actinomycetota</taxon>
        <taxon>Actinomycetes</taxon>
        <taxon>Streptosporangiales</taxon>
        <taxon>Thermomonosporaceae</taxon>
        <taxon>Actinomadura</taxon>
    </lineage>
</organism>
<evidence type="ECO:0000313" key="2">
    <source>
        <dbReference type="Proteomes" id="UP001597083"/>
    </source>
</evidence>
<sequence length="69" mass="7477">VGRFGNGDPTLTGSPETWPEQLVELTSEYGISGYILANDDPDAYRVWGDVAAATRELVAAERPATSERH</sequence>
<reference evidence="2" key="1">
    <citation type="journal article" date="2019" name="Int. J. Syst. Evol. Microbiol.">
        <title>The Global Catalogue of Microorganisms (GCM) 10K type strain sequencing project: providing services to taxonomists for standard genome sequencing and annotation.</title>
        <authorList>
            <consortium name="The Broad Institute Genomics Platform"/>
            <consortium name="The Broad Institute Genome Sequencing Center for Infectious Disease"/>
            <person name="Wu L."/>
            <person name="Ma J."/>
        </authorList>
    </citation>
    <scope>NUCLEOTIDE SEQUENCE [LARGE SCALE GENOMIC DNA]</scope>
    <source>
        <strain evidence="2">JCM 31696</strain>
    </source>
</reference>
<proteinExistence type="predicted"/>
<keyword evidence="2" id="KW-1185">Reference proteome</keyword>
<comment type="caution">
    <text evidence="1">The sequence shown here is derived from an EMBL/GenBank/DDBJ whole genome shotgun (WGS) entry which is preliminary data.</text>
</comment>
<gene>
    <name evidence="1" type="ORF">ACFQ07_03520</name>
</gene>
<protein>
    <submittedName>
        <fullName evidence="1">LLM class flavin-dependent oxidoreductase</fullName>
    </submittedName>
</protein>
<feature type="non-terminal residue" evidence="1">
    <location>
        <position position="1"/>
    </location>
</feature>
<name>A0ABW3CCA6_9ACTN</name>
<dbReference type="EMBL" id="JBHTIR010000311">
    <property type="protein sequence ID" value="MFD0851269.1"/>
    <property type="molecule type" value="Genomic_DNA"/>
</dbReference>